<evidence type="ECO:0000313" key="2">
    <source>
        <dbReference type="EMBL" id="RAW03052.1"/>
    </source>
</evidence>
<sequence length="191" mass="22064">MKKIAFCSLFLLNTFIVVAQHNGLGIRIGEPMAITFKRYLPSNRALEFMIGTAPNVFASTYYEKQFNRLYDDLEYKDHETRSVFYTAARYLFQFQVPTEGIEGKLDWYVGFGGVIKTARVEYFYRDFDINGRDIFSTKKRDFDVGPEAIGGLEFTLQNIPLVVFGEMSFFFEVSNRASMRVFPGIGARYSF</sequence>
<dbReference type="AlphaFoldDB" id="A0A364YA50"/>
<dbReference type="EMBL" id="QMFY01000001">
    <property type="protein sequence ID" value="RAW03052.1"/>
    <property type="molecule type" value="Genomic_DNA"/>
</dbReference>
<dbReference type="OrthoDB" id="978645at2"/>
<name>A0A364YA50_9BACT</name>
<evidence type="ECO:0008006" key="4">
    <source>
        <dbReference type="Google" id="ProtNLM"/>
    </source>
</evidence>
<organism evidence="2 3">
    <name type="scientific">Pseudochryseolinea flava</name>
    <dbReference type="NCBI Taxonomy" id="2059302"/>
    <lineage>
        <taxon>Bacteria</taxon>
        <taxon>Pseudomonadati</taxon>
        <taxon>Bacteroidota</taxon>
        <taxon>Cytophagia</taxon>
        <taxon>Cytophagales</taxon>
        <taxon>Fulvivirgaceae</taxon>
        <taxon>Pseudochryseolinea</taxon>
    </lineage>
</organism>
<reference evidence="2 3" key="1">
    <citation type="submission" date="2018-06" db="EMBL/GenBank/DDBJ databases">
        <title>Chryseolinea flavus sp. nov., a member of the phylum Bacteroidetes isolated from soil.</title>
        <authorList>
            <person name="Li Y."/>
            <person name="Wang J."/>
        </authorList>
    </citation>
    <scope>NUCLEOTIDE SEQUENCE [LARGE SCALE GENOMIC DNA]</scope>
    <source>
        <strain evidence="2 3">SDU1-6</strain>
    </source>
</reference>
<evidence type="ECO:0000313" key="3">
    <source>
        <dbReference type="Proteomes" id="UP000251889"/>
    </source>
</evidence>
<protein>
    <recommendedName>
        <fullName evidence="4">DUF3575 domain-containing protein</fullName>
    </recommendedName>
</protein>
<keyword evidence="1" id="KW-0732">Signal</keyword>
<dbReference type="Proteomes" id="UP000251889">
    <property type="component" value="Unassembled WGS sequence"/>
</dbReference>
<feature type="signal peptide" evidence="1">
    <location>
        <begin position="1"/>
        <end position="19"/>
    </location>
</feature>
<proteinExistence type="predicted"/>
<comment type="caution">
    <text evidence="2">The sequence shown here is derived from an EMBL/GenBank/DDBJ whole genome shotgun (WGS) entry which is preliminary data.</text>
</comment>
<gene>
    <name evidence="2" type="ORF">DQQ10_02845</name>
</gene>
<feature type="chain" id="PRO_5017081988" description="DUF3575 domain-containing protein" evidence="1">
    <location>
        <begin position="20"/>
        <end position="191"/>
    </location>
</feature>
<accession>A0A364YA50</accession>
<evidence type="ECO:0000256" key="1">
    <source>
        <dbReference type="SAM" id="SignalP"/>
    </source>
</evidence>
<keyword evidence="3" id="KW-1185">Reference proteome</keyword>
<dbReference type="RefSeq" id="WP_112745267.1">
    <property type="nucleotide sequence ID" value="NZ_QMFY01000001.1"/>
</dbReference>